<organism evidence="1 2">
    <name type="scientific">Burkholderia ubonensis</name>
    <dbReference type="NCBI Taxonomy" id="101571"/>
    <lineage>
        <taxon>Bacteria</taxon>
        <taxon>Pseudomonadati</taxon>
        <taxon>Pseudomonadota</taxon>
        <taxon>Betaproteobacteria</taxon>
        <taxon>Burkholderiales</taxon>
        <taxon>Burkholderiaceae</taxon>
        <taxon>Burkholderia</taxon>
        <taxon>Burkholderia cepacia complex</taxon>
    </lineage>
</organism>
<proteinExistence type="predicted"/>
<reference evidence="1 2" key="1">
    <citation type="submission" date="2015-11" db="EMBL/GenBank/DDBJ databases">
        <title>Expanding the genomic diversity of Burkholderia species for the development of highly accurate diagnostics.</title>
        <authorList>
            <person name="Sahl J."/>
            <person name="Keim P."/>
            <person name="Wagner D."/>
        </authorList>
    </citation>
    <scope>NUCLEOTIDE SEQUENCE [LARGE SCALE GENOMIC DNA]</scope>
    <source>
        <strain evidence="1 2">MSMB1585WGS</strain>
    </source>
</reference>
<dbReference type="RefSeq" id="WP_060038033.1">
    <property type="nucleotide sequence ID" value="NZ_LPAD01000008.1"/>
</dbReference>
<evidence type="ECO:0000313" key="1">
    <source>
        <dbReference type="EMBL" id="KVN92153.1"/>
    </source>
</evidence>
<dbReference type="EMBL" id="LPAD01000008">
    <property type="protein sequence ID" value="KVN92153.1"/>
    <property type="molecule type" value="Genomic_DNA"/>
</dbReference>
<accession>A0ABD4EAY4</accession>
<sequence>MSGDISIVITQEQISALAEQIKRSVTTAQLAGLTALKTMLELAPGASVLAGAAFGRAGGEMLLQAPRHKT</sequence>
<protein>
    <submittedName>
        <fullName evidence="1">Uncharacterized protein</fullName>
    </submittedName>
</protein>
<dbReference type="AlphaFoldDB" id="A0ABD4EAY4"/>
<dbReference type="Proteomes" id="UP000057910">
    <property type="component" value="Unassembled WGS sequence"/>
</dbReference>
<evidence type="ECO:0000313" key="2">
    <source>
        <dbReference type="Proteomes" id="UP000057910"/>
    </source>
</evidence>
<gene>
    <name evidence="1" type="ORF">WJ68_34310</name>
</gene>
<comment type="caution">
    <text evidence="1">The sequence shown here is derived from an EMBL/GenBank/DDBJ whole genome shotgun (WGS) entry which is preliminary data.</text>
</comment>
<name>A0ABD4EAY4_9BURK</name>